<evidence type="ECO:0000313" key="3">
    <source>
        <dbReference type="EMBL" id="VDO91972.1"/>
    </source>
</evidence>
<dbReference type="Proteomes" id="UP000270296">
    <property type="component" value="Unassembled WGS sequence"/>
</dbReference>
<gene>
    <name evidence="3" type="ORF">SBAD_LOCUS743</name>
</gene>
<dbReference type="InterPro" id="IPR055577">
    <property type="entry name" value="DUF7153"/>
</dbReference>
<dbReference type="WBParaSite" id="SBAD_0000076601-mRNA-1">
    <property type="protein sequence ID" value="SBAD_0000076601-mRNA-1"/>
    <property type="gene ID" value="SBAD_0000076601"/>
</dbReference>
<evidence type="ECO:0000256" key="1">
    <source>
        <dbReference type="SAM" id="MobiDB-lite"/>
    </source>
</evidence>
<dbReference type="OrthoDB" id="6060890at2759"/>
<name>A0A183IAU9_9BILA</name>
<feature type="compositionally biased region" description="Polar residues" evidence="1">
    <location>
        <begin position="396"/>
        <end position="412"/>
    </location>
</feature>
<reference evidence="3 4" key="2">
    <citation type="submission" date="2018-11" db="EMBL/GenBank/DDBJ databases">
        <authorList>
            <consortium name="Pathogen Informatics"/>
        </authorList>
    </citation>
    <scope>NUCLEOTIDE SEQUENCE [LARGE SCALE GENOMIC DNA]</scope>
</reference>
<dbReference type="Pfam" id="PF23672">
    <property type="entry name" value="DUF7153"/>
    <property type="match status" value="1"/>
</dbReference>
<dbReference type="EMBL" id="UZAM01006616">
    <property type="protein sequence ID" value="VDO91972.1"/>
    <property type="molecule type" value="Genomic_DNA"/>
</dbReference>
<proteinExistence type="predicted"/>
<dbReference type="AlphaFoldDB" id="A0A183IAU9"/>
<sequence length="412" mass="47217">MSSKLQTLPVMPIVQPDRGGLRRYAVFAFVENQTPDQRFTASEQFHNHEHVGSKEVTVRVPDVHTMHMKRLKSLESRVYLPFVDMTFFSSYRAVEEMQTLISAEDCVDLKDPEIKFQKGCFEELQLVDLKHGVATETSSNHGAEKKRASNFTEVEVPLKERKLRQYKTRGFLVAAYKTMEHTYNREFASSWKTWTGVRYICMQLPKQVSLRRVAFYRQIGTTSDFTYVLVMEVDNLLLYASQTLNLVSGIRLRLCGYTAVYYEDSFNEKMKPGLSYSRATETNAQVEANEQTCLRQQHVPMRDEEAKDNQLQSERCCLINVLADDLSPRATDSTNTNFPVILLKKTESFDSPCRSVITEHPAAGKVAPRASFEEFDFDLDISETKPRVPNEDAFATCNSRQSNSSVTDPRTR</sequence>
<evidence type="ECO:0000313" key="4">
    <source>
        <dbReference type="Proteomes" id="UP000270296"/>
    </source>
</evidence>
<accession>A0A183IAU9</accession>
<evidence type="ECO:0000313" key="5">
    <source>
        <dbReference type="WBParaSite" id="SBAD_0000076601-mRNA-1"/>
    </source>
</evidence>
<feature type="region of interest" description="Disordered" evidence="1">
    <location>
        <begin position="384"/>
        <end position="412"/>
    </location>
</feature>
<reference evidence="5" key="1">
    <citation type="submission" date="2016-06" db="UniProtKB">
        <authorList>
            <consortium name="WormBaseParasite"/>
        </authorList>
    </citation>
    <scope>IDENTIFICATION</scope>
</reference>
<dbReference type="PANTHER" id="PTHR22198:SF2">
    <property type="entry name" value="PROTEIN CBG14274"/>
    <property type="match status" value="1"/>
</dbReference>
<keyword evidence="4" id="KW-1185">Reference proteome</keyword>
<evidence type="ECO:0000259" key="2">
    <source>
        <dbReference type="Pfam" id="PF23672"/>
    </source>
</evidence>
<organism evidence="5">
    <name type="scientific">Soboliphyme baturini</name>
    <dbReference type="NCBI Taxonomy" id="241478"/>
    <lineage>
        <taxon>Eukaryota</taxon>
        <taxon>Metazoa</taxon>
        <taxon>Ecdysozoa</taxon>
        <taxon>Nematoda</taxon>
        <taxon>Enoplea</taxon>
        <taxon>Dorylaimia</taxon>
        <taxon>Dioctophymatida</taxon>
        <taxon>Dioctophymatoidea</taxon>
        <taxon>Soboliphymatidae</taxon>
        <taxon>Soboliphyme</taxon>
    </lineage>
</organism>
<dbReference type="PANTHER" id="PTHR22198">
    <property type="entry name" value="FERM DOMAIN-CONTAINING PROTEIN"/>
    <property type="match status" value="1"/>
</dbReference>
<feature type="domain" description="DUF7153" evidence="2">
    <location>
        <begin position="66"/>
        <end position="262"/>
    </location>
</feature>
<protein>
    <submittedName>
        <fullName evidence="5">RRM domain-containing protein</fullName>
    </submittedName>
</protein>